<feature type="transmembrane region" description="Helical" evidence="6">
    <location>
        <begin position="286"/>
        <end position="309"/>
    </location>
</feature>
<name>A0A2N9VYH2_9HYPH</name>
<comment type="subcellular location">
    <subcellularLocation>
        <location evidence="1">Cell membrane</location>
        <topology evidence="1">Multi-pass membrane protein</topology>
    </subcellularLocation>
</comment>
<dbReference type="AlphaFoldDB" id="A0A2N9VYH2"/>
<reference evidence="8" key="1">
    <citation type="journal article" date="2017" name="Int J Environ Stud">
        <title>Does the Miocene-Pliocene relict legume Oxytropis triphylla form nitrogen-fixing nodules with a combination of bacterial strains?</title>
        <authorList>
            <person name="Safronova V."/>
            <person name="Belimov A."/>
            <person name="Sazanova A."/>
            <person name="Kuznetsova I."/>
            <person name="Popova J."/>
            <person name="Andronov E."/>
            <person name="Verkhozina A."/>
            <person name="Tikhonovich I."/>
        </authorList>
    </citation>
    <scope>NUCLEOTIDE SEQUENCE [LARGE SCALE GENOMIC DNA]</scope>
    <source>
        <strain evidence="8">Tri-38</strain>
    </source>
</reference>
<gene>
    <name evidence="7" type="ORF">B5P45_11715</name>
</gene>
<feature type="transmembrane region" description="Helical" evidence="6">
    <location>
        <begin position="392"/>
        <end position="411"/>
    </location>
</feature>
<evidence type="ECO:0000313" key="7">
    <source>
        <dbReference type="EMBL" id="PIO44540.1"/>
    </source>
</evidence>
<dbReference type="PANTHER" id="PTHR42770">
    <property type="entry name" value="AMINO ACID TRANSPORTER-RELATED"/>
    <property type="match status" value="1"/>
</dbReference>
<sequence>MPASSVGFAIIPTRLSPTPTGGCWGLPCRDCLRTHLGVCTMTAQDINRDTFLSAVGPAVSGSELRPSLSTLRLIFLIVAAAAPMAAVLGVVPVAFAFGNGAGVPLTFVGVAIVLSLFAVGYTAMSREVVSAGAFYAYIARGLGAIPGLGSAFLAILAYLTFAFGVVGYFAFFAQLALHDIFGIDVHWIVTGGFAILFCAVLGYRQVDFSSRMLAILLSVEFAVLIALNVSVIWSRGLAAFPTSVFNLDAVASGAPGVAVMLAFTCFIGVESAAIYSEEAEAPTRSVGRATFGSILLIAAFYFVTTWISIGAVDGDIHTVANEQVANLYFGLSTQYIGSSVTVLMQIFLATSMLATGLAVHNIAARYIFSLGRQSCLPAVLGRVHSQHASPHVASVLVTVVTIVATIVFYLAGSDPLLGFGAVGVGLGTVGIIALQALTSLAVIAYFAKARRSHWWITILSPLLSFLGLAAAVALAVSKFDLLTGSQSAVVLTLPVGLLVAFIAGCFYATFLRRGRPEIFARLAQDFGSVT</sequence>
<feature type="transmembrane region" description="Helical" evidence="6">
    <location>
        <begin position="185"/>
        <end position="203"/>
    </location>
</feature>
<feature type="transmembrane region" description="Helical" evidence="6">
    <location>
        <begin position="73"/>
        <end position="97"/>
    </location>
</feature>
<dbReference type="GO" id="GO:0022857">
    <property type="term" value="F:transmembrane transporter activity"/>
    <property type="evidence" value="ECO:0007669"/>
    <property type="project" value="InterPro"/>
</dbReference>
<dbReference type="InterPro" id="IPR002293">
    <property type="entry name" value="AA/rel_permease1"/>
</dbReference>
<keyword evidence="4 6" id="KW-1133">Transmembrane helix</keyword>
<dbReference type="Pfam" id="PF13520">
    <property type="entry name" value="AA_permease_2"/>
    <property type="match status" value="1"/>
</dbReference>
<evidence type="ECO:0008006" key="9">
    <source>
        <dbReference type="Google" id="ProtNLM"/>
    </source>
</evidence>
<evidence type="ECO:0000256" key="5">
    <source>
        <dbReference type="ARBA" id="ARBA00023136"/>
    </source>
</evidence>
<feature type="transmembrane region" description="Helical" evidence="6">
    <location>
        <begin position="215"/>
        <end position="233"/>
    </location>
</feature>
<proteinExistence type="predicted"/>
<keyword evidence="3 6" id="KW-0812">Transmembrane</keyword>
<dbReference type="Gene3D" id="1.20.1740.10">
    <property type="entry name" value="Amino acid/polyamine transporter I"/>
    <property type="match status" value="1"/>
</dbReference>
<feature type="transmembrane region" description="Helical" evidence="6">
    <location>
        <begin position="454"/>
        <end position="476"/>
    </location>
</feature>
<evidence type="ECO:0000256" key="6">
    <source>
        <dbReference type="SAM" id="Phobius"/>
    </source>
</evidence>
<feature type="transmembrane region" description="Helical" evidence="6">
    <location>
        <begin position="103"/>
        <end position="124"/>
    </location>
</feature>
<feature type="transmembrane region" description="Helical" evidence="6">
    <location>
        <begin position="335"/>
        <end position="359"/>
    </location>
</feature>
<dbReference type="PANTHER" id="PTHR42770:SF16">
    <property type="entry name" value="AMINO ACID PERMEASE"/>
    <property type="match status" value="1"/>
</dbReference>
<dbReference type="Proteomes" id="UP000232163">
    <property type="component" value="Unassembled WGS sequence"/>
</dbReference>
<keyword evidence="2" id="KW-1003">Cell membrane</keyword>
<evidence type="ECO:0000256" key="3">
    <source>
        <dbReference type="ARBA" id="ARBA00022692"/>
    </source>
</evidence>
<evidence type="ECO:0000256" key="1">
    <source>
        <dbReference type="ARBA" id="ARBA00004651"/>
    </source>
</evidence>
<feature type="transmembrane region" description="Helical" evidence="6">
    <location>
        <begin position="145"/>
        <end position="173"/>
    </location>
</feature>
<keyword evidence="8" id="KW-1185">Reference proteome</keyword>
<dbReference type="InterPro" id="IPR050367">
    <property type="entry name" value="APC_superfamily"/>
</dbReference>
<evidence type="ECO:0000256" key="4">
    <source>
        <dbReference type="ARBA" id="ARBA00022989"/>
    </source>
</evidence>
<feature type="transmembrane region" description="Helical" evidence="6">
    <location>
        <begin position="417"/>
        <end position="447"/>
    </location>
</feature>
<dbReference type="GO" id="GO:0005886">
    <property type="term" value="C:plasma membrane"/>
    <property type="evidence" value="ECO:0007669"/>
    <property type="project" value="UniProtKB-SubCell"/>
</dbReference>
<evidence type="ECO:0000256" key="2">
    <source>
        <dbReference type="ARBA" id="ARBA00022475"/>
    </source>
</evidence>
<organism evidence="7 8">
    <name type="scientific">Phyllobacterium zundukense</name>
    <dbReference type="NCBI Taxonomy" id="1867719"/>
    <lineage>
        <taxon>Bacteria</taxon>
        <taxon>Pseudomonadati</taxon>
        <taxon>Pseudomonadota</taxon>
        <taxon>Alphaproteobacteria</taxon>
        <taxon>Hyphomicrobiales</taxon>
        <taxon>Phyllobacteriaceae</taxon>
        <taxon>Phyllobacterium</taxon>
    </lineage>
</organism>
<accession>A0A2N9VYH2</accession>
<comment type="caution">
    <text evidence="7">The sequence shown here is derived from an EMBL/GenBank/DDBJ whole genome shotgun (WGS) entry which is preliminary data.</text>
</comment>
<protein>
    <recommendedName>
        <fullName evidence="9">Amino acid permease/ SLC12A domain-containing protein</fullName>
    </recommendedName>
</protein>
<evidence type="ECO:0000313" key="8">
    <source>
        <dbReference type="Proteomes" id="UP000232163"/>
    </source>
</evidence>
<dbReference type="PIRSF" id="PIRSF006060">
    <property type="entry name" value="AA_transporter"/>
    <property type="match status" value="1"/>
</dbReference>
<feature type="transmembrane region" description="Helical" evidence="6">
    <location>
        <begin position="253"/>
        <end position="274"/>
    </location>
</feature>
<keyword evidence="5 6" id="KW-0472">Membrane</keyword>
<feature type="transmembrane region" description="Helical" evidence="6">
    <location>
        <begin position="488"/>
        <end position="511"/>
    </location>
</feature>
<dbReference type="EMBL" id="MZMT01000028">
    <property type="protein sequence ID" value="PIO44540.1"/>
    <property type="molecule type" value="Genomic_DNA"/>
</dbReference>